<comment type="caution">
    <text evidence="1">The sequence shown here is derived from an EMBL/GenBank/DDBJ whole genome shotgun (WGS) entry which is preliminary data.</text>
</comment>
<dbReference type="OrthoDB" id="10003795at2"/>
<sequence>MPEAEDRVRAYRMWATNAAKRVFVGSDRMRSFLAVITGFLSLPMHNFLRSKPAWRVFNEGQNKELTDAFYIVAAPAYVQRIHNVNLGLSFQRE</sequence>
<proteinExistence type="predicted"/>
<dbReference type="EMBL" id="RPFW01000001">
    <property type="protein sequence ID" value="TVZ07176.1"/>
    <property type="molecule type" value="Genomic_DNA"/>
</dbReference>
<keyword evidence="2" id="KW-1185">Reference proteome</keyword>
<dbReference type="RefSeq" id="WP_145851931.1">
    <property type="nucleotide sequence ID" value="NZ_RPFW01000001.1"/>
</dbReference>
<reference evidence="1 2" key="1">
    <citation type="submission" date="2018-11" db="EMBL/GenBank/DDBJ databases">
        <title>Trebonia kvetii gen.nov., sp.nov., a novel acidophilic actinobacterium, and proposal of the new actinobacterial family Treboniaceae fam. nov.</title>
        <authorList>
            <person name="Rapoport D."/>
            <person name="Sagova-Mareckova M."/>
            <person name="Sedlacek I."/>
            <person name="Provaznik J."/>
            <person name="Kralova S."/>
            <person name="Pavlinic D."/>
            <person name="Benes V."/>
            <person name="Kopecky J."/>
        </authorList>
    </citation>
    <scope>NUCLEOTIDE SEQUENCE [LARGE SCALE GENOMIC DNA]</scope>
    <source>
        <strain evidence="1 2">15Tr583</strain>
    </source>
</reference>
<evidence type="ECO:0000313" key="2">
    <source>
        <dbReference type="Proteomes" id="UP000460272"/>
    </source>
</evidence>
<gene>
    <name evidence="1" type="ORF">EAS64_07700</name>
</gene>
<accession>A0A6P2C9Y9</accession>
<protein>
    <submittedName>
        <fullName evidence="1">Uncharacterized protein</fullName>
    </submittedName>
</protein>
<dbReference type="Proteomes" id="UP000460272">
    <property type="component" value="Unassembled WGS sequence"/>
</dbReference>
<organism evidence="1 2">
    <name type="scientific">Trebonia kvetii</name>
    <dbReference type="NCBI Taxonomy" id="2480626"/>
    <lineage>
        <taxon>Bacteria</taxon>
        <taxon>Bacillati</taxon>
        <taxon>Actinomycetota</taxon>
        <taxon>Actinomycetes</taxon>
        <taxon>Streptosporangiales</taxon>
        <taxon>Treboniaceae</taxon>
        <taxon>Trebonia</taxon>
    </lineage>
</organism>
<name>A0A6P2C9Y9_9ACTN</name>
<evidence type="ECO:0000313" key="1">
    <source>
        <dbReference type="EMBL" id="TVZ07176.1"/>
    </source>
</evidence>
<dbReference type="AlphaFoldDB" id="A0A6P2C9Y9"/>